<dbReference type="RefSeq" id="WP_378213400.1">
    <property type="nucleotide sequence ID" value="NZ_JBHLZP010000959.1"/>
</dbReference>
<dbReference type="SUPFAM" id="SSF52540">
    <property type="entry name" value="P-loop containing nucleoside triphosphate hydrolases"/>
    <property type="match status" value="1"/>
</dbReference>
<dbReference type="InterPro" id="IPR049945">
    <property type="entry name" value="AAA_22"/>
</dbReference>
<feature type="non-terminal residue" evidence="3">
    <location>
        <position position="311"/>
    </location>
</feature>
<sequence>MREPRRWPGATGPSSRTRRNGALRLATPFAVAALTALVTALTTTLDAFKLPPFARLAIVTGGSVLAGLIALVSQREVRDSVRERPTAVGGAVAPAQLPPVIAHFTGRTDILARLHRVFTEESAGRRAREWSGCVVVSVHGPGGVGKSALVTRFAHEVAGRYPDGQLYCDLRGAGDVRVRAEDVLTGFLLALGVRLTTDPGGLADLQKLWWTWVKGRRILIFLDNAQFADQVQAIVPPEAGCAVLVTSRQPLYLRNTLDVRLQQFTEPQAVELLARLAGDDRVAADAEAAVRVAALCDHLPLAVSICGGRLA</sequence>
<feature type="transmembrane region" description="Helical" evidence="1">
    <location>
        <begin position="53"/>
        <end position="72"/>
    </location>
</feature>
<feature type="transmembrane region" description="Helical" evidence="1">
    <location>
        <begin position="21"/>
        <end position="41"/>
    </location>
</feature>
<reference evidence="3 4" key="1">
    <citation type="submission" date="2024-09" db="EMBL/GenBank/DDBJ databases">
        <authorList>
            <person name="Sun Q."/>
            <person name="Mori K."/>
        </authorList>
    </citation>
    <scope>NUCLEOTIDE SEQUENCE [LARGE SCALE GENOMIC DNA]</scope>
    <source>
        <strain evidence="3 4">TBRC 0563</strain>
    </source>
</reference>
<dbReference type="InterPro" id="IPR027417">
    <property type="entry name" value="P-loop_NTPase"/>
</dbReference>
<dbReference type="PANTHER" id="PTHR47691:SF3">
    <property type="entry name" value="HTH-TYPE TRANSCRIPTIONAL REGULATOR RV0890C-RELATED"/>
    <property type="match status" value="1"/>
</dbReference>
<dbReference type="PRINTS" id="PR00364">
    <property type="entry name" value="DISEASERSIST"/>
</dbReference>
<proteinExistence type="predicted"/>
<dbReference type="EMBL" id="JBHLZP010000959">
    <property type="protein sequence ID" value="MFB9840181.1"/>
    <property type="molecule type" value="Genomic_DNA"/>
</dbReference>
<keyword evidence="1" id="KW-0472">Membrane</keyword>
<evidence type="ECO:0000256" key="1">
    <source>
        <dbReference type="SAM" id="Phobius"/>
    </source>
</evidence>
<gene>
    <name evidence="3" type="ORF">ACFFNX_49340</name>
</gene>
<dbReference type="Pfam" id="PF13401">
    <property type="entry name" value="AAA_22"/>
    <property type="match status" value="1"/>
</dbReference>
<dbReference type="Gene3D" id="3.40.50.300">
    <property type="entry name" value="P-loop containing nucleotide triphosphate hydrolases"/>
    <property type="match status" value="1"/>
</dbReference>
<keyword evidence="4" id="KW-1185">Reference proteome</keyword>
<protein>
    <submittedName>
        <fullName evidence="3">NB-ARC domain-containing protein</fullName>
    </submittedName>
</protein>
<organism evidence="3 4">
    <name type="scientific">Actinoallomurus acaciae</name>
    <dbReference type="NCBI Taxonomy" id="502577"/>
    <lineage>
        <taxon>Bacteria</taxon>
        <taxon>Bacillati</taxon>
        <taxon>Actinomycetota</taxon>
        <taxon>Actinomycetes</taxon>
        <taxon>Streptosporangiales</taxon>
        <taxon>Thermomonosporaceae</taxon>
        <taxon>Actinoallomurus</taxon>
    </lineage>
</organism>
<comment type="caution">
    <text evidence="3">The sequence shown here is derived from an EMBL/GenBank/DDBJ whole genome shotgun (WGS) entry which is preliminary data.</text>
</comment>
<evidence type="ECO:0000313" key="3">
    <source>
        <dbReference type="EMBL" id="MFB9840181.1"/>
    </source>
</evidence>
<evidence type="ECO:0000313" key="4">
    <source>
        <dbReference type="Proteomes" id="UP001589627"/>
    </source>
</evidence>
<name>A0ABV5Z0B1_9ACTN</name>
<keyword evidence="1" id="KW-0812">Transmembrane</keyword>
<accession>A0ABV5Z0B1</accession>
<evidence type="ECO:0000259" key="2">
    <source>
        <dbReference type="Pfam" id="PF13401"/>
    </source>
</evidence>
<dbReference type="Proteomes" id="UP001589627">
    <property type="component" value="Unassembled WGS sequence"/>
</dbReference>
<dbReference type="PANTHER" id="PTHR47691">
    <property type="entry name" value="REGULATOR-RELATED"/>
    <property type="match status" value="1"/>
</dbReference>
<feature type="domain" description="ORC1/DEAH AAA+ ATPase" evidence="2">
    <location>
        <begin position="134"/>
        <end position="228"/>
    </location>
</feature>
<keyword evidence="1" id="KW-1133">Transmembrane helix</keyword>